<dbReference type="SMART" id="SM01130">
    <property type="entry name" value="DHDPS"/>
    <property type="match status" value="1"/>
</dbReference>
<keyword evidence="10" id="KW-0704">Schiff base</keyword>
<sequence length="291" mass="31383">MKLEGVITALVTPFTEAEDIDFDNFGKLIEDQIANGVKGFVPLGSTGEYYAMNSEEKASVLKFVKEVVGDRVLLIAGGNAGSTREVIGNVRVAAELGYDTVLLAPPYYSLPSQEELTAHYRKIIDTVPVDLVLYNYPPRVGVEVGFEVMDAFKDDPRVIAVKESSGSLARAIDIKTRYGDSYQLSCGSDDVALDFLIWGAGSWICGPANCFPKQTVAMVDAHARGDIAGAQAVMRKLYAAMSSLETGKFVQKVKYGCELAGIPCGPSRMPLMPLTDAEKAGFRKAFEIATA</sequence>
<comment type="catalytic activity">
    <reaction evidence="11">
        <text>L-aspartate 4-semialdehyde + pyruvate = (2S,4S)-4-hydroxy-2,3,4,5-tetrahydrodipicolinate + H2O + H(+)</text>
        <dbReference type="Rhea" id="RHEA:34171"/>
        <dbReference type="ChEBI" id="CHEBI:15361"/>
        <dbReference type="ChEBI" id="CHEBI:15377"/>
        <dbReference type="ChEBI" id="CHEBI:15378"/>
        <dbReference type="ChEBI" id="CHEBI:67139"/>
        <dbReference type="ChEBI" id="CHEBI:537519"/>
        <dbReference type="EC" id="4.3.3.7"/>
    </reaction>
</comment>
<evidence type="ECO:0000256" key="14">
    <source>
        <dbReference type="PIRSR" id="PIRSR001365-1"/>
    </source>
</evidence>
<dbReference type="PANTHER" id="PTHR12128">
    <property type="entry name" value="DIHYDRODIPICOLINATE SYNTHASE"/>
    <property type="match status" value="1"/>
</dbReference>
<evidence type="ECO:0000256" key="15">
    <source>
        <dbReference type="PIRSR" id="PIRSR001365-2"/>
    </source>
</evidence>
<organism evidence="16 17">
    <name type="scientific">Fuscibacter oryzae</name>
    <dbReference type="NCBI Taxonomy" id="2803939"/>
    <lineage>
        <taxon>Bacteria</taxon>
        <taxon>Pseudomonadati</taxon>
        <taxon>Pseudomonadota</taxon>
        <taxon>Alphaproteobacteria</taxon>
        <taxon>Rhodobacterales</taxon>
        <taxon>Paracoccaceae</taxon>
        <taxon>Fuscibacter</taxon>
    </lineage>
</organism>
<dbReference type="Pfam" id="PF00701">
    <property type="entry name" value="DHDPS"/>
    <property type="match status" value="1"/>
</dbReference>
<dbReference type="GO" id="GO:0019877">
    <property type="term" value="P:diaminopimelate biosynthetic process"/>
    <property type="evidence" value="ECO:0007669"/>
    <property type="project" value="UniProtKB-KW"/>
</dbReference>
<dbReference type="Gene3D" id="3.20.20.70">
    <property type="entry name" value="Aldolase class I"/>
    <property type="match status" value="1"/>
</dbReference>
<evidence type="ECO:0000256" key="12">
    <source>
        <dbReference type="NCBIfam" id="TIGR00674"/>
    </source>
</evidence>
<dbReference type="PIRSF" id="PIRSF001365">
    <property type="entry name" value="DHDPS"/>
    <property type="match status" value="1"/>
</dbReference>
<dbReference type="AlphaFoldDB" id="A0A8J7STQ1"/>
<dbReference type="SUPFAM" id="SSF51569">
    <property type="entry name" value="Aldolase"/>
    <property type="match status" value="1"/>
</dbReference>
<dbReference type="EMBL" id="JAESVP010000008">
    <property type="protein sequence ID" value="MBL4929436.1"/>
    <property type="molecule type" value="Genomic_DNA"/>
</dbReference>
<dbReference type="NCBIfam" id="TIGR00674">
    <property type="entry name" value="dapA"/>
    <property type="match status" value="1"/>
</dbReference>
<evidence type="ECO:0000256" key="7">
    <source>
        <dbReference type="ARBA" id="ARBA00022915"/>
    </source>
</evidence>
<proteinExistence type="inferred from homology"/>
<keyword evidence="9 13" id="KW-0456">Lyase</keyword>
<evidence type="ECO:0000313" key="17">
    <source>
        <dbReference type="Proteomes" id="UP000619033"/>
    </source>
</evidence>
<reference evidence="16" key="1">
    <citation type="submission" date="2021-01" db="EMBL/GenBank/DDBJ databases">
        <title>Genome seq and assembly of Tabrizicola sp. KVB23.</title>
        <authorList>
            <person name="Chhetri G."/>
        </authorList>
    </citation>
    <scope>NUCLEOTIDE SEQUENCE</scope>
    <source>
        <strain evidence="16">KVB23</strain>
    </source>
</reference>
<evidence type="ECO:0000256" key="8">
    <source>
        <dbReference type="ARBA" id="ARBA00023154"/>
    </source>
</evidence>
<dbReference type="PRINTS" id="PR00146">
    <property type="entry name" value="DHPICSNTHASE"/>
</dbReference>
<protein>
    <recommendedName>
        <fullName evidence="4 12">4-hydroxy-tetrahydrodipicolinate synthase</fullName>
        <ecNumber evidence="4 12">4.3.3.7</ecNumber>
    </recommendedName>
</protein>
<dbReference type="EC" id="4.3.3.7" evidence="4 12"/>
<feature type="active site" description="Proton donor/acceptor" evidence="14">
    <location>
        <position position="134"/>
    </location>
</feature>
<keyword evidence="5" id="KW-0963">Cytoplasm</keyword>
<comment type="function">
    <text evidence="1">Catalyzes the condensation of (S)-aspartate-beta-semialdehyde [(S)-ASA] and pyruvate to 4-hydroxy-tetrahydrodipicolinate (HTPA).</text>
</comment>
<name>A0A8J7STQ1_9RHOB</name>
<evidence type="ECO:0000256" key="11">
    <source>
        <dbReference type="ARBA" id="ARBA00047836"/>
    </source>
</evidence>
<keyword evidence="8" id="KW-0457">Lysine biosynthesis</keyword>
<evidence type="ECO:0000313" key="16">
    <source>
        <dbReference type="EMBL" id="MBL4929436.1"/>
    </source>
</evidence>
<accession>A0A8J7STQ1</accession>
<evidence type="ECO:0000256" key="2">
    <source>
        <dbReference type="ARBA" id="ARBA00005120"/>
    </source>
</evidence>
<keyword evidence="6" id="KW-0028">Amino-acid biosynthesis</keyword>
<evidence type="ECO:0000256" key="5">
    <source>
        <dbReference type="ARBA" id="ARBA00022490"/>
    </source>
</evidence>
<evidence type="ECO:0000256" key="9">
    <source>
        <dbReference type="ARBA" id="ARBA00023239"/>
    </source>
</evidence>
<evidence type="ECO:0000256" key="10">
    <source>
        <dbReference type="ARBA" id="ARBA00023270"/>
    </source>
</evidence>
<keyword evidence="17" id="KW-1185">Reference proteome</keyword>
<evidence type="ECO:0000256" key="4">
    <source>
        <dbReference type="ARBA" id="ARBA00012086"/>
    </source>
</evidence>
<dbReference type="InterPro" id="IPR002220">
    <property type="entry name" value="DapA-like"/>
</dbReference>
<gene>
    <name evidence="16" type="primary">dapA</name>
    <name evidence="16" type="ORF">JI744_15115</name>
</gene>
<evidence type="ECO:0000256" key="6">
    <source>
        <dbReference type="ARBA" id="ARBA00022605"/>
    </source>
</evidence>
<dbReference type="UniPathway" id="UPA00034">
    <property type="reaction ID" value="UER00017"/>
</dbReference>
<dbReference type="Proteomes" id="UP000619033">
    <property type="component" value="Unassembled WGS sequence"/>
</dbReference>
<dbReference type="GO" id="GO:0005829">
    <property type="term" value="C:cytosol"/>
    <property type="evidence" value="ECO:0007669"/>
    <property type="project" value="TreeGrafter"/>
</dbReference>
<evidence type="ECO:0000256" key="3">
    <source>
        <dbReference type="ARBA" id="ARBA00007592"/>
    </source>
</evidence>
<dbReference type="RefSeq" id="WP_202661975.1">
    <property type="nucleotide sequence ID" value="NZ_JAESVP010000008.1"/>
</dbReference>
<evidence type="ECO:0000256" key="13">
    <source>
        <dbReference type="PIRNR" id="PIRNR001365"/>
    </source>
</evidence>
<dbReference type="InterPro" id="IPR013785">
    <property type="entry name" value="Aldolase_TIM"/>
</dbReference>
<dbReference type="PANTHER" id="PTHR12128:SF66">
    <property type="entry name" value="4-HYDROXY-2-OXOGLUTARATE ALDOLASE, MITOCHONDRIAL"/>
    <property type="match status" value="1"/>
</dbReference>
<dbReference type="CDD" id="cd00408">
    <property type="entry name" value="DHDPS-like"/>
    <property type="match status" value="1"/>
</dbReference>
<keyword evidence="7" id="KW-0220">Diaminopimelate biosynthesis</keyword>
<dbReference type="GO" id="GO:0008840">
    <property type="term" value="F:4-hydroxy-tetrahydrodipicolinate synthase activity"/>
    <property type="evidence" value="ECO:0007669"/>
    <property type="project" value="UniProtKB-UniRule"/>
</dbReference>
<comment type="pathway">
    <text evidence="2">Amino-acid biosynthesis; L-lysine biosynthesis via DAP pathway; (S)-tetrahydrodipicolinate from L-aspartate: step 3/4.</text>
</comment>
<feature type="active site" description="Schiff-base intermediate with substrate" evidence="14">
    <location>
        <position position="162"/>
    </location>
</feature>
<dbReference type="InterPro" id="IPR005263">
    <property type="entry name" value="DapA"/>
</dbReference>
<dbReference type="GO" id="GO:0009089">
    <property type="term" value="P:lysine biosynthetic process via diaminopimelate"/>
    <property type="evidence" value="ECO:0007669"/>
    <property type="project" value="UniProtKB-UniRule"/>
</dbReference>
<feature type="binding site" evidence="15">
    <location>
        <position position="204"/>
    </location>
    <ligand>
        <name>pyruvate</name>
        <dbReference type="ChEBI" id="CHEBI:15361"/>
    </ligand>
</feature>
<evidence type="ECO:0000256" key="1">
    <source>
        <dbReference type="ARBA" id="ARBA00003294"/>
    </source>
</evidence>
<comment type="caution">
    <text evidence="16">The sequence shown here is derived from an EMBL/GenBank/DDBJ whole genome shotgun (WGS) entry which is preliminary data.</text>
</comment>
<comment type="similarity">
    <text evidence="3 13">Belongs to the DapA family.</text>
</comment>
<feature type="binding site" evidence="15">
    <location>
        <position position="46"/>
    </location>
    <ligand>
        <name>pyruvate</name>
        <dbReference type="ChEBI" id="CHEBI:15361"/>
    </ligand>
</feature>